<organism evidence="2 3">
    <name type="scientific">Polymorphospora rubra</name>
    <dbReference type="NCBI Taxonomy" id="338584"/>
    <lineage>
        <taxon>Bacteria</taxon>
        <taxon>Bacillati</taxon>
        <taxon>Actinomycetota</taxon>
        <taxon>Actinomycetes</taxon>
        <taxon>Micromonosporales</taxon>
        <taxon>Micromonosporaceae</taxon>
        <taxon>Polymorphospora</taxon>
    </lineage>
</organism>
<evidence type="ECO:0000313" key="3">
    <source>
        <dbReference type="Proteomes" id="UP000680866"/>
    </source>
</evidence>
<reference evidence="2" key="1">
    <citation type="submission" date="2020-08" db="EMBL/GenBank/DDBJ databases">
        <title>Whole genome shotgun sequence of Polymorphospora rubra NBRC 101157.</title>
        <authorList>
            <person name="Komaki H."/>
            <person name="Tamura T."/>
        </authorList>
    </citation>
    <scope>NUCLEOTIDE SEQUENCE</scope>
    <source>
        <strain evidence="2">NBRC 101157</strain>
    </source>
</reference>
<sequence length="119" mass="12492">MAEVFMEDINGDGVEDIVAYEVLEDGGIIAGADTDGDGLVDVMTYDHDGDGVAEQVWEEGVGTYDVPPTEPTAETAPDYSADYSSDSAPVESGGYYDAGAVSDMLATQHETSMSIINNI</sequence>
<protein>
    <submittedName>
        <fullName evidence="2">Uncharacterized protein</fullName>
    </submittedName>
</protein>
<dbReference type="AlphaFoldDB" id="A0A810NA59"/>
<evidence type="ECO:0000313" key="2">
    <source>
        <dbReference type="EMBL" id="BCJ69960.1"/>
    </source>
</evidence>
<feature type="compositionally biased region" description="Low complexity" evidence="1">
    <location>
        <begin position="71"/>
        <end position="88"/>
    </location>
</feature>
<dbReference type="InterPro" id="IPR028994">
    <property type="entry name" value="Integrin_alpha_N"/>
</dbReference>
<keyword evidence="3" id="KW-1185">Reference proteome</keyword>
<name>A0A810NA59_9ACTN</name>
<dbReference type="SUPFAM" id="SSF69318">
    <property type="entry name" value="Integrin alpha N-terminal domain"/>
    <property type="match status" value="1"/>
</dbReference>
<gene>
    <name evidence="2" type="ORF">Prubr_69810</name>
</gene>
<evidence type="ECO:0000256" key="1">
    <source>
        <dbReference type="SAM" id="MobiDB-lite"/>
    </source>
</evidence>
<feature type="region of interest" description="Disordered" evidence="1">
    <location>
        <begin position="62"/>
        <end position="88"/>
    </location>
</feature>
<accession>A0A810NA59</accession>
<proteinExistence type="predicted"/>
<dbReference type="RefSeq" id="WP_212819563.1">
    <property type="nucleotide sequence ID" value="NZ_AP023359.1"/>
</dbReference>
<dbReference type="EMBL" id="AP023359">
    <property type="protein sequence ID" value="BCJ69960.1"/>
    <property type="molecule type" value="Genomic_DNA"/>
</dbReference>
<dbReference type="Proteomes" id="UP000680866">
    <property type="component" value="Chromosome"/>
</dbReference>
<dbReference type="KEGG" id="pry:Prubr_69810"/>